<dbReference type="SUPFAM" id="SSF109854">
    <property type="entry name" value="DinB/YfiT-like putative metalloenzymes"/>
    <property type="match status" value="1"/>
</dbReference>
<gene>
    <name evidence="2" type="ORF">KSX_24420</name>
</gene>
<evidence type="ECO:0000259" key="1">
    <source>
        <dbReference type="Pfam" id="PF12867"/>
    </source>
</evidence>
<sequence length="173" mass="19967">MNTNVIDFYQQEQRRIHGELREAVEKLSFNEWHFLPSNNSKHIAFIFLHSVRTEDNVLRFILQGRPPIWDAEKWFTRLNLPERLQGNEATPTDARRITIKDPSLLLQYAERVWQHSEAYLASITDGGLAQAERIITVHPLGNIPALQVIGQVCISNMFKHLGEINMLLNAQGK</sequence>
<feature type="domain" description="DinB-like" evidence="1">
    <location>
        <begin position="18"/>
        <end position="163"/>
    </location>
</feature>
<dbReference type="Gene3D" id="1.20.120.450">
    <property type="entry name" value="dinb family like domain"/>
    <property type="match status" value="1"/>
</dbReference>
<dbReference type="Pfam" id="PF12867">
    <property type="entry name" value="DinB_2"/>
    <property type="match status" value="1"/>
</dbReference>
<comment type="caution">
    <text evidence="2">The sequence shown here is derived from an EMBL/GenBank/DDBJ whole genome shotgun (WGS) entry which is preliminary data.</text>
</comment>
<keyword evidence="3" id="KW-1185">Reference proteome</keyword>
<evidence type="ECO:0000313" key="3">
    <source>
        <dbReference type="Proteomes" id="UP000612362"/>
    </source>
</evidence>
<name>A0A8J3HV13_9CHLR</name>
<accession>A0A8J3HV13</accession>
<dbReference type="InterPro" id="IPR034660">
    <property type="entry name" value="DinB/YfiT-like"/>
</dbReference>
<dbReference type="Proteomes" id="UP000612362">
    <property type="component" value="Unassembled WGS sequence"/>
</dbReference>
<protein>
    <recommendedName>
        <fullName evidence="1">DinB-like domain-containing protein</fullName>
    </recommendedName>
</protein>
<proteinExistence type="predicted"/>
<reference evidence="2" key="1">
    <citation type="submission" date="2020-10" db="EMBL/GenBank/DDBJ databases">
        <title>Taxonomic study of unclassified bacteria belonging to the class Ktedonobacteria.</title>
        <authorList>
            <person name="Yabe S."/>
            <person name="Wang C.M."/>
            <person name="Zheng Y."/>
            <person name="Sakai Y."/>
            <person name="Cavaletti L."/>
            <person name="Monciardini P."/>
            <person name="Donadio S."/>
        </authorList>
    </citation>
    <scope>NUCLEOTIDE SEQUENCE</scope>
    <source>
        <strain evidence="2">SOSP1-1</strain>
    </source>
</reference>
<dbReference type="AlphaFoldDB" id="A0A8J3HV13"/>
<evidence type="ECO:0000313" key="2">
    <source>
        <dbReference type="EMBL" id="GHO44279.1"/>
    </source>
</evidence>
<dbReference type="InterPro" id="IPR024775">
    <property type="entry name" value="DinB-like"/>
</dbReference>
<organism evidence="2 3">
    <name type="scientific">Ktedonospora formicarum</name>
    <dbReference type="NCBI Taxonomy" id="2778364"/>
    <lineage>
        <taxon>Bacteria</taxon>
        <taxon>Bacillati</taxon>
        <taxon>Chloroflexota</taxon>
        <taxon>Ktedonobacteria</taxon>
        <taxon>Ktedonobacterales</taxon>
        <taxon>Ktedonobacteraceae</taxon>
        <taxon>Ktedonospora</taxon>
    </lineage>
</organism>
<dbReference type="RefSeq" id="WP_220193686.1">
    <property type="nucleotide sequence ID" value="NZ_BNJF01000001.1"/>
</dbReference>
<dbReference type="EMBL" id="BNJF01000001">
    <property type="protein sequence ID" value="GHO44279.1"/>
    <property type="molecule type" value="Genomic_DNA"/>
</dbReference>